<dbReference type="InterPro" id="IPR027417">
    <property type="entry name" value="P-loop_NTPase"/>
</dbReference>
<dbReference type="InterPro" id="IPR001482">
    <property type="entry name" value="T2SS/T4SS_dom"/>
</dbReference>
<evidence type="ECO:0000313" key="4">
    <source>
        <dbReference type="Proteomes" id="UP000271003"/>
    </source>
</evidence>
<dbReference type="SUPFAM" id="SSF52540">
    <property type="entry name" value="P-loop containing nucleoside triphosphate hydrolases"/>
    <property type="match status" value="1"/>
</dbReference>
<organism evidence="3 4">
    <name type="scientific">Sutterella megalosphaeroides</name>
    <dbReference type="NCBI Taxonomy" id="2494234"/>
    <lineage>
        <taxon>Bacteria</taxon>
        <taxon>Pseudomonadati</taxon>
        <taxon>Pseudomonadota</taxon>
        <taxon>Betaproteobacteria</taxon>
        <taxon>Burkholderiales</taxon>
        <taxon>Sutterellaceae</taxon>
        <taxon>Sutterella</taxon>
    </lineage>
</organism>
<sequence>MSAPIPRILELLARLEAMRGSDLHLAAGRPALARSAGELVPLTDTPFTDEELRQALAGMVSPDDFKRFDAAGEIDFRWEPLGASLYRANFYKTLGGTSAELRWIPRRIPDMRELGLPEHLARLALLSSGLVLVTGATGSGKSTTMASIVNHANRVRRDHILTIEDPIEFLYAPEACLVSQREVGSHTATFASALRMALREDPDIIVVGEMRDAETMALALEAAETGHLVFATLHTRSAAETVDRIINTFRAEQQAQIRASLAQSLEAVLSLQLVKRSDVRGRVLAMETLVANPAVRNLIRDGKTFQLPNVMQTNRAHGMRTMDDHLAELVTAGIVAPEEALLQARDRLSLAGELRRAGFPV</sequence>
<dbReference type="RefSeq" id="WP_120176758.1">
    <property type="nucleotide sequence ID" value="NZ_AP018786.1"/>
</dbReference>
<dbReference type="KEGG" id="sutt:SUTMEG_10110"/>
<dbReference type="CDD" id="cd01131">
    <property type="entry name" value="PilT"/>
    <property type="match status" value="1"/>
</dbReference>
<dbReference type="OrthoDB" id="5790493at2"/>
<dbReference type="Gene3D" id="3.40.50.300">
    <property type="entry name" value="P-loop containing nucleotide triphosphate hydrolases"/>
    <property type="match status" value="1"/>
</dbReference>
<dbReference type="InterPro" id="IPR050921">
    <property type="entry name" value="T4SS_GSP_E_ATPase"/>
</dbReference>
<dbReference type="Pfam" id="PF00437">
    <property type="entry name" value="T2SSE"/>
    <property type="match status" value="1"/>
</dbReference>
<dbReference type="EMBL" id="AP018786">
    <property type="protein sequence ID" value="BBF23120.1"/>
    <property type="molecule type" value="Genomic_DNA"/>
</dbReference>
<dbReference type="NCBIfam" id="TIGR01420">
    <property type="entry name" value="pilT_fam"/>
    <property type="match status" value="1"/>
</dbReference>
<dbReference type="InterPro" id="IPR003593">
    <property type="entry name" value="AAA+_ATPase"/>
</dbReference>
<evidence type="ECO:0000259" key="2">
    <source>
        <dbReference type="PROSITE" id="PS00662"/>
    </source>
</evidence>
<dbReference type="Proteomes" id="UP000271003">
    <property type="component" value="Chromosome"/>
</dbReference>
<dbReference type="PROSITE" id="PS00662">
    <property type="entry name" value="T2SP_E"/>
    <property type="match status" value="1"/>
</dbReference>
<dbReference type="Gene3D" id="3.30.450.90">
    <property type="match status" value="1"/>
</dbReference>
<keyword evidence="4" id="KW-1185">Reference proteome</keyword>
<dbReference type="GO" id="GO:0005524">
    <property type="term" value="F:ATP binding"/>
    <property type="evidence" value="ECO:0007669"/>
    <property type="project" value="InterPro"/>
</dbReference>
<protein>
    <submittedName>
        <fullName evidence="3">Twitching motility protein PilT</fullName>
    </submittedName>
</protein>
<dbReference type="PANTHER" id="PTHR30486">
    <property type="entry name" value="TWITCHING MOTILITY PROTEIN PILT"/>
    <property type="match status" value="1"/>
</dbReference>
<accession>A0A2Z6IB26</accession>
<comment type="similarity">
    <text evidence="1">Belongs to the GSP E family.</text>
</comment>
<dbReference type="GO" id="GO:0016887">
    <property type="term" value="F:ATP hydrolysis activity"/>
    <property type="evidence" value="ECO:0007669"/>
    <property type="project" value="InterPro"/>
</dbReference>
<proteinExistence type="inferred from homology"/>
<dbReference type="AlphaFoldDB" id="A0A2Z6IB26"/>
<evidence type="ECO:0000313" key="3">
    <source>
        <dbReference type="EMBL" id="BBF23120.1"/>
    </source>
</evidence>
<evidence type="ECO:0000256" key="1">
    <source>
        <dbReference type="ARBA" id="ARBA00006611"/>
    </source>
</evidence>
<dbReference type="PANTHER" id="PTHR30486:SF6">
    <property type="entry name" value="TYPE IV PILUS RETRACTATION ATPASE PILT"/>
    <property type="match status" value="1"/>
</dbReference>
<reference evidence="3 4" key="1">
    <citation type="journal article" date="2018" name="Int. J. Syst. Evol. Microbiol.">
        <title>Mesosutterella multiformis gen. nov., sp. nov., a member of the family Sutterellaceae and Sutterella megalosphaeroides sp. nov., isolated from human faeces.</title>
        <authorList>
            <person name="Sakamoto M."/>
            <person name="Ikeyama N."/>
            <person name="Kunihiro T."/>
            <person name="Iino T."/>
            <person name="Yuki M."/>
            <person name="Ohkuma M."/>
        </authorList>
    </citation>
    <scope>NUCLEOTIDE SEQUENCE [LARGE SCALE GENOMIC DNA]</scope>
    <source>
        <strain evidence="3 4">6FBBBH3</strain>
    </source>
</reference>
<dbReference type="SMART" id="SM00382">
    <property type="entry name" value="AAA"/>
    <property type="match status" value="1"/>
</dbReference>
<feature type="domain" description="Bacterial type II secretion system protein E" evidence="2">
    <location>
        <begin position="198"/>
        <end position="212"/>
    </location>
</feature>
<gene>
    <name evidence="3" type="ORF">SUTMEG_10110</name>
</gene>
<dbReference type="InterPro" id="IPR006321">
    <property type="entry name" value="PilT/PilU"/>
</dbReference>
<name>A0A2Z6IB26_9BURK</name>